<dbReference type="AlphaFoldDB" id="A0A439DIH8"/>
<dbReference type="EMBL" id="RYZI01000011">
    <property type="protein sequence ID" value="RWA14217.1"/>
    <property type="molecule type" value="Genomic_DNA"/>
</dbReference>
<gene>
    <name evidence="2" type="ORF">EKO27_g866</name>
</gene>
<evidence type="ECO:0000313" key="2">
    <source>
        <dbReference type="EMBL" id="RWA14217.1"/>
    </source>
</evidence>
<evidence type="ECO:0000256" key="1">
    <source>
        <dbReference type="ARBA" id="ARBA00006484"/>
    </source>
</evidence>
<dbReference type="InterPro" id="IPR002347">
    <property type="entry name" value="SDR_fam"/>
</dbReference>
<evidence type="ECO:0000313" key="3">
    <source>
        <dbReference type="Proteomes" id="UP000286045"/>
    </source>
</evidence>
<organism evidence="2 3">
    <name type="scientific">Xylaria grammica</name>
    <dbReference type="NCBI Taxonomy" id="363999"/>
    <lineage>
        <taxon>Eukaryota</taxon>
        <taxon>Fungi</taxon>
        <taxon>Dikarya</taxon>
        <taxon>Ascomycota</taxon>
        <taxon>Pezizomycotina</taxon>
        <taxon>Sordariomycetes</taxon>
        <taxon>Xylariomycetidae</taxon>
        <taxon>Xylariales</taxon>
        <taxon>Xylariaceae</taxon>
        <taxon>Xylaria</taxon>
    </lineage>
</organism>
<dbReference type="InterPro" id="IPR051468">
    <property type="entry name" value="Fungal_SecMetab_SDRs"/>
</dbReference>
<dbReference type="PRINTS" id="PR00081">
    <property type="entry name" value="GDHRDH"/>
</dbReference>
<protein>
    <submittedName>
        <fullName evidence="2">Uncharacterized protein</fullName>
    </submittedName>
</protein>
<dbReference type="PANTHER" id="PTHR43544:SF32">
    <property type="entry name" value="CHAIN DEHYDROGENASE, PUTATIVE (AFU_ORTHOLOGUE AFUA_5G01530)-RELATED"/>
    <property type="match status" value="1"/>
</dbReference>
<dbReference type="GO" id="GO:0005737">
    <property type="term" value="C:cytoplasm"/>
    <property type="evidence" value="ECO:0007669"/>
    <property type="project" value="TreeGrafter"/>
</dbReference>
<dbReference type="Proteomes" id="UP000286045">
    <property type="component" value="Unassembled WGS sequence"/>
</dbReference>
<proteinExistence type="inferred from homology"/>
<dbReference type="SUPFAM" id="SSF51735">
    <property type="entry name" value="NAD(P)-binding Rossmann-fold domains"/>
    <property type="match status" value="1"/>
</dbReference>
<accession>A0A439DIH8</accession>
<dbReference type="GO" id="GO:0016491">
    <property type="term" value="F:oxidoreductase activity"/>
    <property type="evidence" value="ECO:0007669"/>
    <property type="project" value="TreeGrafter"/>
</dbReference>
<reference evidence="2 3" key="1">
    <citation type="submission" date="2018-12" db="EMBL/GenBank/DDBJ databases">
        <title>Draft genome sequence of Xylaria grammica IHI A82.</title>
        <authorList>
            <person name="Buettner E."/>
            <person name="Kellner H."/>
        </authorList>
    </citation>
    <scope>NUCLEOTIDE SEQUENCE [LARGE SCALE GENOMIC DNA]</scope>
    <source>
        <strain evidence="2 3">IHI A82</strain>
    </source>
</reference>
<comment type="caution">
    <text evidence="2">The sequence shown here is derived from an EMBL/GenBank/DDBJ whole genome shotgun (WGS) entry which is preliminary data.</text>
</comment>
<sequence>MASTIVLVSGGNRGIGLEIVKALLESNTSSDGMPYHIHLGSRDLKKGQDLAANLPVAHGNTVSAIQLDITSPQSVDNAVATVEAESGRLDVLINNAGVNDDSIADEATKMSTLYDINVIGTSRITDAFKAKLLLTQPTDQKKEKRIIHVTSSMGSIASRLNPGFEFYQMPYTAYRCTKAALGMLTACHAYDLKDEGVKVHAFDPGWVATEFGGGDPVVTRKLGAVDPRVPGLACRDVVEGKRDNERGVIVSINRDTYPW</sequence>
<dbReference type="GO" id="GO:0019748">
    <property type="term" value="P:secondary metabolic process"/>
    <property type="evidence" value="ECO:0007669"/>
    <property type="project" value="TreeGrafter"/>
</dbReference>
<comment type="similarity">
    <text evidence="1">Belongs to the short-chain dehydrogenases/reductases (SDR) family.</text>
</comment>
<dbReference type="Gene3D" id="3.40.50.720">
    <property type="entry name" value="NAD(P)-binding Rossmann-like Domain"/>
    <property type="match status" value="1"/>
</dbReference>
<dbReference type="Pfam" id="PF00106">
    <property type="entry name" value="adh_short"/>
    <property type="match status" value="1"/>
</dbReference>
<name>A0A439DIH8_9PEZI</name>
<dbReference type="InterPro" id="IPR036291">
    <property type="entry name" value="NAD(P)-bd_dom_sf"/>
</dbReference>
<keyword evidence="3" id="KW-1185">Reference proteome</keyword>
<dbReference type="PANTHER" id="PTHR43544">
    <property type="entry name" value="SHORT-CHAIN DEHYDROGENASE/REDUCTASE"/>
    <property type="match status" value="1"/>
</dbReference>